<dbReference type="InterPro" id="IPR000182">
    <property type="entry name" value="GNAT_dom"/>
</dbReference>
<name>A0A918EZ08_9DEIO</name>
<protein>
    <recommendedName>
        <fullName evidence="1">N-acetyltransferase domain-containing protein</fullName>
    </recommendedName>
</protein>
<dbReference type="GO" id="GO:0016747">
    <property type="term" value="F:acyltransferase activity, transferring groups other than amino-acyl groups"/>
    <property type="evidence" value="ECO:0007669"/>
    <property type="project" value="InterPro"/>
</dbReference>
<dbReference type="AlphaFoldDB" id="A0A918EZ08"/>
<dbReference type="InterPro" id="IPR013653">
    <property type="entry name" value="GCN5-like_dom"/>
</dbReference>
<dbReference type="EMBL" id="BMQL01000001">
    <property type="protein sequence ID" value="GGQ92449.1"/>
    <property type="molecule type" value="Genomic_DNA"/>
</dbReference>
<keyword evidence="3" id="KW-1185">Reference proteome</keyword>
<dbReference type="SUPFAM" id="SSF55729">
    <property type="entry name" value="Acyl-CoA N-acyltransferases (Nat)"/>
    <property type="match status" value="1"/>
</dbReference>
<evidence type="ECO:0000313" key="2">
    <source>
        <dbReference type="EMBL" id="GGQ92449.1"/>
    </source>
</evidence>
<dbReference type="Proteomes" id="UP000603865">
    <property type="component" value="Unassembled WGS sequence"/>
</dbReference>
<comment type="caution">
    <text evidence="2">The sequence shown here is derived from an EMBL/GenBank/DDBJ whole genome shotgun (WGS) entry which is preliminary data.</text>
</comment>
<proteinExistence type="predicted"/>
<reference evidence="2" key="2">
    <citation type="submission" date="2020-09" db="EMBL/GenBank/DDBJ databases">
        <authorList>
            <person name="Sun Q."/>
            <person name="Ohkuma M."/>
        </authorList>
    </citation>
    <scope>NUCLEOTIDE SEQUENCE</scope>
    <source>
        <strain evidence="2">JCM 31311</strain>
    </source>
</reference>
<evidence type="ECO:0000259" key="1">
    <source>
        <dbReference type="PROSITE" id="PS51186"/>
    </source>
</evidence>
<dbReference type="RefSeq" id="WP_189087473.1">
    <property type="nucleotide sequence ID" value="NZ_BMQL01000001.1"/>
</dbReference>
<dbReference type="Gene3D" id="3.40.630.30">
    <property type="match status" value="1"/>
</dbReference>
<gene>
    <name evidence="2" type="ORF">GCM10008957_00470</name>
</gene>
<evidence type="ECO:0000313" key="3">
    <source>
        <dbReference type="Proteomes" id="UP000603865"/>
    </source>
</evidence>
<dbReference type="CDD" id="cd04301">
    <property type="entry name" value="NAT_SF"/>
    <property type="match status" value="1"/>
</dbReference>
<organism evidence="2 3">
    <name type="scientific">Deinococcus ruber</name>
    <dbReference type="NCBI Taxonomy" id="1848197"/>
    <lineage>
        <taxon>Bacteria</taxon>
        <taxon>Thermotogati</taxon>
        <taxon>Deinococcota</taxon>
        <taxon>Deinococci</taxon>
        <taxon>Deinococcales</taxon>
        <taxon>Deinococcaceae</taxon>
        <taxon>Deinococcus</taxon>
    </lineage>
</organism>
<sequence length="227" mass="24131">MHLLDNPFWHALGGPQQSWNEGTGLARRYQRDVAPFAALHDSSPQAWAELGALLGPGGGAALFSPTALEVPSGWTVRTTFPLLQMVLEETTGTASAQTGEVVPLQNSDAAAMRQLVGLTRPGPFSARTPELGRYVGVWEHGELIALAGERARLPGYCEVSAVCVHPQAQGRGLGAAVVQRVVEGIQARGEVPFLHVVPENVAAKKVYVRLRFGVRAELVGTVVEKGA</sequence>
<dbReference type="Pfam" id="PF08445">
    <property type="entry name" value="FR47"/>
    <property type="match status" value="1"/>
</dbReference>
<dbReference type="InterPro" id="IPR016181">
    <property type="entry name" value="Acyl_CoA_acyltransferase"/>
</dbReference>
<accession>A0A918EZ08</accession>
<reference evidence="2" key="1">
    <citation type="journal article" date="2014" name="Int. J. Syst. Evol. Microbiol.">
        <title>Complete genome sequence of Corynebacterium casei LMG S-19264T (=DSM 44701T), isolated from a smear-ripened cheese.</title>
        <authorList>
            <consortium name="US DOE Joint Genome Institute (JGI-PGF)"/>
            <person name="Walter F."/>
            <person name="Albersmeier A."/>
            <person name="Kalinowski J."/>
            <person name="Ruckert C."/>
        </authorList>
    </citation>
    <scope>NUCLEOTIDE SEQUENCE</scope>
    <source>
        <strain evidence="2">JCM 31311</strain>
    </source>
</reference>
<feature type="domain" description="N-acetyltransferase" evidence="1">
    <location>
        <begin position="99"/>
        <end position="227"/>
    </location>
</feature>
<dbReference type="PROSITE" id="PS51186">
    <property type="entry name" value="GNAT"/>
    <property type="match status" value="1"/>
</dbReference>